<dbReference type="GO" id="GO:0016787">
    <property type="term" value="F:hydrolase activity"/>
    <property type="evidence" value="ECO:0007669"/>
    <property type="project" value="InterPro"/>
</dbReference>
<dbReference type="InterPro" id="IPR050466">
    <property type="entry name" value="Carboxylest/Gibb_receptor"/>
</dbReference>
<organism evidence="2 3">
    <name type="scientific">Digitaria exilis</name>
    <dbReference type="NCBI Taxonomy" id="1010633"/>
    <lineage>
        <taxon>Eukaryota</taxon>
        <taxon>Viridiplantae</taxon>
        <taxon>Streptophyta</taxon>
        <taxon>Embryophyta</taxon>
        <taxon>Tracheophyta</taxon>
        <taxon>Spermatophyta</taxon>
        <taxon>Magnoliopsida</taxon>
        <taxon>Liliopsida</taxon>
        <taxon>Poales</taxon>
        <taxon>Poaceae</taxon>
        <taxon>PACMAD clade</taxon>
        <taxon>Panicoideae</taxon>
        <taxon>Panicodae</taxon>
        <taxon>Paniceae</taxon>
        <taxon>Anthephorinae</taxon>
        <taxon>Digitaria</taxon>
    </lineage>
</organism>
<evidence type="ECO:0000313" key="2">
    <source>
        <dbReference type="EMBL" id="KAF8765643.1"/>
    </source>
</evidence>
<keyword evidence="3" id="KW-1185">Reference proteome</keyword>
<feature type="domain" description="Alpha/beta hydrolase fold-3" evidence="1">
    <location>
        <begin position="96"/>
        <end position="327"/>
    </location>
</feature>
<dbReference type="AlphaFoldDB" id="A0A835KQE1"/>
<dbReference type="InterPro" id="IPR013094">
    <property type="entry name" value="AB_hydrolase_3"/>
</dbReference>
<protein>
    <recommendedName>
        <fullName evidence="1">Alpha/beta hydrolase fold-3 domain-containing protein</fullName>
    </recommendedName>
</protein>
<dbReference type="SUPFAM" id="SSF53474">
    <property type="entry name" value="alpha/beta-Hydrolases"/>
    <property type="match status" value="1"/>
</dbReference>
<proteinExistence type="predicted"/>
<dbReference type="InterPro" id="IPR029058">
    <property type="entry name" value="AB_hydrolase_fold"/>
</dbReference>
<sequence length="357" mass="38780">MANATVTAGSQTRVQASEDGRKVVDEVSGWLRVLDDGTVDRTWTGPPEALPLMQPVAPYSTPRDGHTLHDLPGEPNLRVYLPHVAPGGDRRRLPVVVHLHGGGFCVSHPSWLMYHHFYSRLACALPAAIVSVELPLAPERRLPAHIDTAIAALRRLRSIALSDDDPVAALLREVADVSRVFLVGDSSGANLVHLVAARVGQEEDGKNSWAPLRVAGGIPIHPGFVRATRSRSEMEVRSSDSVFFTLEMLDKFNAMALPVGATKEHPFTCPMGPQAPPLESVPLPPMLVAVGEDDLVRDTNLEYCEALRAAGKEVEVLISRGMSHAFYLNKFAVDMDPTTGERTQELIDAIASFVARH</sequence>
<name>A0A835KQE1_9POAL</name>
<dbReference type="OrthoDB" id="408631at2759"/>
<dbReference type="Pfam" id="PF07859">
    <property type="entry name" value="Abhydrolase_3"/>
    <property type="match status" value="1"/>
</dbReference>
<dbReference type="EMBL" id="JACEFO010000544">
    <property type="protein sequence ID" value="KAF8765643.1"/>
    <property type="molecule type" value="Genomic_DNA"/>
</dbReference>
<reference evidence="2" key="1">
    <citation type="submission" date="2020-07" db="EMBL/GenBank/DDBJ databases">
        <title>Genome sequence and genetic diversity analysis of an under-domesticated orphan crop, white fonio (Digitaria exilis).</title>
        <authorList>
            <person name="Bennetzen J.L."/>
            <person name="Chen S."/>
            <person name="Ma X."/>
            <person name="Wang X."/>
            <person name="Yssel A.E.J."/>
            <person name="Chaluvadi S.R."/>
            <person name="Johnson M."/>
            <person name="Gangashetty P."/>
            <person name="Hamidou F."/>
            <person name="Sanogo M.D."/>
            <person name="Zwaenepoel A."/>
            <person name="Wallace J."/>
            <person name="Van De Peer Y."/>
            <person name="Van Deynze A."/>
        </authorList>
    </citation>
    <scope>NUCLEOTIDE SEQUENCE</scope>
    <source>
        <tissue evidence="2">Leaves</tissue>
    </source>
</reference>
<dbReference type="PANTHER" id="PTHR23024:SF463">
    <property type="entry name" value="ALPHA_BETA HYDROLASE FOLD-3 DOMAIN-CONTAINING PROTEIN"/>
    <property type="match status" value="1"/>
</dbReference>
<dbReference type="Proteomes" id="UP000636709">
    <property type="component" value="Unassembled WGS sequence"/>
</dbReference>
<evidence type="ECO:0000313" key="3">
    <source>
        <dbReference type="Proteomes" id="UP000636709"/>
    </source>
</evidence>
<evidence type="ECO:0000259" key="1">
    <source>
        <dbReference type="Pfam" id="PF07859"/>
    </source>
</evidence>
<accession>A0A835KQE1</accession>
<dbReference type="Gene3D" id="3.40.50.1820">
    <property type="entry name" value="alpha/beta hydrolase"/>
    <property type="match status" value="1"/>
</dbReference>
<gene>
    <name evidence="2" type="ORF">HU200_008136</name>
</gene>
<dbReference type="Gramene" id="Dexi3B01G0024760.1">
    <property type="protein sequence ID" value="Dexi3B01G0024760.1:cds"/>
    <property type="gene ID" value="Dexi3B01G0024760"/>
</dbReference>
<dbReference type="PANTHER" id="PTHR23024">
    <property type="entry name" value="ARYLACETAMIDE DEACETYLASE"/>
    <property type="match status" value="1"/>
</dbReference>
<comment type="caution">
    <text evidence="2">The sequence shown here is derived from an EMBL/GenBank/DDBJ whole genome shotgun (WGS) entry which is preliminary data.</text>
</comment>